<feature type="transmembrane region" description="Helical" evidence="1">
    <location>
        <begin position="327"/>
        <end position="347"/>
    </location>
</feature>
<feature type="transmembrane region" description="Helical" evidence="1">
    <location>
        <begin position="427"/>
        <end position="444"/>
    </location>
</feature>
<dbReference type="EMBL" id="FPLD01000025">
    <property type="protein sequence ID" value="SGY86979.1"/>
    <property type="molecule type" value="Genomic_DNA"/>
</dbReference>
<dbReference type="AlphaFoldDB" id="A0A1L0AIB7"/>
<feature type="transmembrane region" description="Helical" evidence="1">
    <location>
        <begin position="12"/>
        <end position="30"/>
    </location>
</feature>
<dbReference type="GO" id="GO:0042910">
    <property type="term" value="F:xenobiotic transmembrane transporter activity"/>
    <property type="evidence" value="ECO:0007669"/>
    <property type="project" value="TreeGrafter"/>
</dbReference>
<feature type="transmembrane region" description="Helical" evidence="1">
    <location>
        <begin position="891"/>
        <end position="909"/>
    </location>
</feature>
<dbReference type="Pfam" id="PF00873">
    <property type="entry name" value="ACR_tran"/>
    <property type="match status" value="1"/>
</dbReference>
<keyword evidence="1" id="KW-0472">Membrane</keyword>
<feature type="transmembrane region" description="Helical" evidence="1">
    <location>
        <begin position="865"/>
        <end position="884"/>
    </location>
</feature>
<evidence type="ECO:0008006" key="4">
    <source>
        <dbReference type="Google" id="ProtNLM"/>
    </source>
</evidence>
<dbReference type="SUPFAM" id="SSF82693">
    <property type="entry name" value="Multidrug efflux transporter AcrB pore domain, PN1, PN2, PC1 and PC2 subdomains"/>
    <property type="match status" value="3"/>
</dbReference>
<feature type="transmembrane region" description="Helical" evidence="1">
    <location>
        <begin position="523"/>
        <end position="545"/>
    </location>
</feature>
<dbReference type="SUPFAM" id="SSF82714">
    <property type="entry name" value="Multidrug efflux transporter AcrB TolC docking domain, DN and DC subdomains"/>
    <property type="match status" value="2"/>
</dbReference>
<dbReference type="PANTHER" id="PTHR32063">
    <property type="match status" value="1"/>
</dbReference>
<accession>A0A1L0AIB7</accession>
<protein>
    <recommendedName>
        <fullName evidence="4">Acriflavin resistance protein</fullName>
    </recommendedName>
</protein>
<feature type="transmembrane region" description="Helical" evidence="1">
    <location>
        <begin position="962"/>
        <end position="982"/>
    </location>
</feature>
<organism evidence="2 3">
    <name type="scientific">Moritella viscosa</name>
    <dbReference type="NCBI Taxonomy" id="80854"/>
    <lineage>
        <taxon>Bacteria</taxon>
        <taxon>Pseudomonadati</taxon>
        <taxon>Pseudomonadota</taxon>
        <taxon>Gammaproteobacteria</taxon>
        <taxon>Alteromonadales</taxon>
        <taxon>Moritellaceae</taxon>
        <taxon>Moritella</taxon>
    </lineage>
</organism>
<keyword evidence="1" id="KW-0812">Transmembrane</keyword>
<feature type="transmembrane region" description="Helical" evidence="1">
    <location>
        <begin position="994"/>
        <end position="1020"/>
    </location>
</feature>
<name>A0A1L0AIB7_9GAMM</name>
<dbReference type="RefSeq" id="WP_075517964.1">
    <property type="nucleotide sequence ID" value="NZ_FPLD01000025.1"/>
</dbReference>
<proteinExistence type="predicted"/>
<evidence type="ECO:0000256" key="1">
    <source>
        <dbReference type="SAM" id="Phobius"/>
    </source>
</evidence>
<dbReference type="Gene3D" id="3.30.70.1440">
    <property type="entry name" value="Multidrug efflux transporter AcrB pore domain"/>
    <property type="match status" value="1"/>
</dbReference>
<dbReference type="PRINTS" id="PR00702">
    <property type="entry name" value="ACRIFLAVINRP"/>
</dbReference>
<dbReference type="SUPFAM" id="SSF82866">
    <property type="entry name" value="Multidrug efflux transporter AcrB transmembrane domain"/>
    <property type="match status" value="2"/>
</dbReference>
<dbReference type="PANTHER" id="PTHR32063:SF33">
    <property type="entry name" value="RND SUPERFAMILY EFFLUX PUMP PERMEASE COMPONENT"/>
    <property type="match status" value="1"/>
</dbReference>
<evidence type="ECO:0000313" key="2">
    <source>
        <dbReference type="EMBL" id="SGY86979.1"/>
    </source>
</evidence>
<evidence type="ECO:0000313" key="3">
    <source>
        <dbReference type="Proteomes" id="UP000183794"/>
    </source>
</evidence>
<keyword evidence="1" id="KW-1133">Transmembrane helix</keyword>
<feature type="transmembrane region" description="Helical" evidence="1">
    <location>
        <begin position="367"/>
        <end position="392"/>
    </location>
</feature>
<dbReference type="GO" id="GO:0005886">
    <property type="term" value="C:plasma membrane"/>
    <property type="evidence" value="ECO:0007669"/>
    <property type="project" value="TreeGrafter"/>
</dbReference>
<dbReference type="InterPro" id="IPR001036">
    <property type="entry name" value="Acrflvin-R"/>
</dbReference>
<feature type="transmembrane region" description="Helical" evidence="1">
    <location>
        <begin position="921"/>
        <end position="941"/>
    </location>
</feature>
<gene>
    <name evidence="2" type="ORF">NVI5450_0688</name>
</gene>
<dbReference type="Gene3D" id="3.30.2090.10">
    <property type="entry name" value="Multidrug efflux transporter AcrB TolC docking domain, DN and DC subdomains"/>
    <property type="match status" value="2"/>
</dbReference>
<sequence>MVNFFTKHPTAANLIMVMFLALGAITIPDMKRETFPDFSVTIAQITVPYPGASPEDVEQAICLPVEDALDGINNLKKLTCSASEGLAVTTAEMTHDGNSTTFISDIKTEIDAIDQFPDEVETTVVKELMTYDDVVSLVIYSDMDKQELKLYAEDVKRRLKRLKGIAQVEINGFSDPQLRVELDLVALRRLNVSVQEVASQIAKQNVKMPSGSLNTPSSTILLRFDAQRYTPRELGDIIVLSNEDGSKVQLKDIATITQRFELDESKISVNGKEGTMLDIKKSKADDSLNVLEEVQKFIVNEKLRTPDSIEFSLTKDMASVAKDRLDLLLSNGWQGFILVFLVMWLFFPWRYAIWVAMGLPVSFLASMYVLSLVGISLNLMSMVALLVAIGLLMDDAIVLSESVAHELSKTEDKLAGIVNGLNRVKNGVFSSFLTTVAIFGSLAFLKGDMGEVLKVIPITLVITLSVSLVEAFLILPHHLYTSIKNADDSVADNSLKGRFNKKFEYFQFTILPKLIGTIVDRRYIVTAGVIALFIGTISLASSGMLRFSAFPEVEGDWVQITVMMPPGTPLEKTDKVVARISKDIQITSAAFGEQPDNESLLKYITVQSGANPDAGETGEHVATIFIDLLTSEKRTTRMAGYLAALQQQIGVIPGVTNLIVREPAIGPAGRAIDIELSHPKIQILKDAGNELAQYLSQFNGVSNIISNLRDGKPELRMSLLPGAETFGVTGQDVAMQLRAAFFGVTIDELQIGSENVELDVRLAERYRSDLAYYEDFPFTLADGSQVPLASIVKVEWGRGVSQLNRINNIRTMSLKGDIDKKKANTVELMTQMEKDFVPILTQKYPGIEVRLGGEVESTAETASSMVKSFSIGLFVVFAILSLQFRSYVEPLIVMLAIPLALIGVFWGHYMLNYDLTMPSMLGFTSLAGIVVNNSILLVLFIKEDLVKSNDIRQAAIHATTHRIRAILITTATTAAGLMPILLEQSIQAQVIIPLVVALIFGLLASTMLVILILPAFYGILDDFGLTERHKLSD</sequence>
<dbReference type="InterPro" id="IPR027463">
    <property type="entry name" value="AcrB_DN_DC_subdom"/>
</dbReference>
<reference evidence="2 3" key="1">
    <citation type="submission" date="2016-11" db="EMBL/GenBank/DDBJ databases">
        <authorList>
            <person name="Jaros S."/>
            <person name="Januszkiewicz K."/>
            <person name="Wedrychowicz H."/>
        </authorList>
    </citation>
    <scope>NUCLEOTIDE SEQUENCE [LARGE SCALE GENOMIC DNA]</scope>
    <source>
        <strain evidence="2">NVI 5450</strain>
    </source>
</reference>
<dbReference type="OrthoDB" id="5287122at2"/>
<feature type="transmembrane region" description="Helical" evidence="1">
    <location>
        <begin position="456"/>
        <end position="475"/>
    </location>
</feature>
<dbReference type="Proteomes" id="UP000183794">
    <property type="component" value="Unassembled WGS sequence"/>
</dbReference>
<dbReference type="Gene3D" id="3.30.70.1430">
    <property type="entry name" value="Multidrug efflux transporter AcrB pore domain"/>
    <property type="match status" value="2"/>
</dbReference>
<dbReference type="Gene3D" id="1.20.1640.10">
    <property type="entry name" value="Multidrug efflux transporter AcrB transmembrane domain"/>
    <property type="match status" value="2"/>
</dbReference>
<dbReference type="Gene3D" id="3.30.70.1320">
    <property type="entry name" value="Multidrug efflux transporter AcrB pore domain like"/>
    <property type="match status" value="1"/>
</dbReference>